<organism evidence="1 2">
    <name type="scientific">Cronartium quercuum f. sp. fusiforme G11</name>
    <dbReference type="NCBI Taxonomy" id="708437"/>
    <lineage>
        <taxon>Eukaryota</taxon>
        <taxon>Fungi</taxon>
        <taxon>Dikarya</taxon>
        <taxon>Basidiomycota</taxon>
        <taxon>Pucciniomycotina</taxon>
        <taxon>Pucciniomycetes</taxon>
        <taxon>Pucciniales</taxon>
        <taxon>Coleosporiaceae</taxon>
        <taxon>Cronartium</taxon>
    </lineage>
</organism>
<evidence type="ECO:0000313" key="2">
    <source>
        <dbReference type="Proteomes" id="UP000886653"/>
    </source>
</evidence>
<name>A0A9P6N705_9BASI</name>
<dbReference type="AlphaFoldDB" id="A0A9P6N705"/>
<sequence length="171" mass="19304">MGAQHSTETSDNSHFTDHVAAHRSRIGCLSCRIPNGSRVPNTPYNAVALERPGRRVRKLRLPARRRLDVFMAVVSKVRKIELFVQKYGRQYHNSLSPGEFKDIKSRKNDQQQSVMVHWQGSLPPDMSLQLPTSLKIRPRPCLPTRAKPSCPNVLITLIPNFIAILRSDSGS</sequence>
<reference evidence="1" key="1">
    <citation type="submission" date="2013-11" db="EMBL/GenBank/DDBJ databases">
        <title>Genome sequence of the fusiform rust pathogen reveals effectors for host alternation and coevolution with pine.</title>
        <authorList>
            <consortium name="DOE Joint Genome Institute"/>
            <person name="Smith K."/>
            <person name="Pendleton A."/>
            <person name="Kubisiak T."/>
            <person name="Anderson C."/>
            <person name="Salamov A."/>
            <person name="Aerts A."/>
            <person name="Riley R."/>
            <person name="Clum A."/>
            <person name="Lindquist E."/>
            <person name="Ence D."/>
            <person name="Campbell M."/>
            <person name="Kronenberg Z."/>
            <person name="Feau N."/>
            <person name="Dhillon B."/>
            <person name="Hamelin R."/>
            <person name="Burleigh J."/>
            <person name="Smith J."/>
            <person name="Yandell M."/>
            <person name="Nelson C."/>
            <person name="Grigoriev I."/>
            <person name="Davis J."/>
        </authorList>
    </citation>
    <scope>NUCLEOTIDE SEQUENCE</scope>
    <source>
        <strain evidence="1">G11</strain>
    </source>
</reference>
<comment type="caution">
    <text evidence="1">The sequence shown here is derived from an EMBL/GenBank/DDBJ whole genome shotgun (WGS) entry which is preliminary data.</text>
</comment>
<proteinExistence type="predicted"/>
<dbReference type="EMBL" id="MU167447">
    <property type="protein sequence ID" value="KAG0140398.1"/>
    <property type="molecule type" value="Genomic_DNA"/>
</dbReference>
<protein>
    <submittedName>
        <fullName evidence="1">Uncharacterized protein</fullName>
    </submittedName>
</protein>
<dbReference type="Proteomes" id="UP000886653">
    <property type="component" value="Unassembled WGS sequence"/>
</dbReference>
<evidence type="ECO:0000313" key="1">
    <source>
        <dbReference type="EMBL" id="KAG0140398.1"/>
    </source>
</evidence>
<keyword evidence="2" id="KW-1185">Reference proteome</keyword>
<accession>A0A9P6N705</accession>
<gene>
    <name evidence="1" type="ORF">CROQUDRAFT_100166</name>
</gene>